<evidence type="ECO:0000313" key="2">
    <source>
        <dbReference type="Proteomes" id="UP000315647"/>
    </source>
</evidence>
<proteinExistence type="predicted"/>
<accession>A0A518ADK7</accession>
<evidence type="ECO:0000313" key="1">
    <source>
        <dbReference type="EMBL" id="QDT29802.1"/>
    </source>
</evidence>
<dbReference type="Proteomes" id="UP000315647">
    <property type="component" value="Chromosome"/>
</dbReference>
<gene>
    <name evidence="1" type="ORF">Enr10x_51580</name>
</gene>
<reference evidence="1 2" key="1">
    <citation type="submission" date="2019-03" db="EMBL/GenBank/DDBJ databases">
        <title>Deep-cultivation of Planctomycetes and their phenomic and genomic characterization uncovers novel biology.</title>
        <authorList>
            <person name="Wiegand S."/>
            <person name="Jogler M."/>
            <person name="Boedeker C."/>
            <person name="Pinto D."/>
            <person name="Vollmers J."/>
            <person name="Rivas-Marin E."/>
            <person name="Kohn T."/>
            <person name="Peeters S.H."/>
            <person name="Heuer A."/>
            <person name="Rast P."/>
            <person name="Oberbeckmann S."/>
            <person name="Bunk B."/>
            <person name="Jeske O."/>
            <person name="Meyerdierks A."/>
            <person name="Storesund J.E."/>
            <person name="Kallscheuer N."/>
            <person name="Luecker S."/>
            <person name="Lage O.M."/>
            <person name="Pohl T."/>
            <person name="Merkel B.J."/>
            <person name="Hornburger P."/>
            <person name="Mueller R.-W."/>
            <person name="Bruemmer F."/>
            <person name="Labrenz M."/>
            <person name="Spormann A.M."/>
            <person name="Op den Camp H."/>
            <person name="Overmann J."/>
            <person name="Amann R."/>
            <person name="Jetten M.S.M."/>
            <person name="Mascher T."/>
            <person name="Medema M.H."/>
            <person name="Devos D.P."/>
            <person name="Kaster A.-K."/>
            <person name="Ovreas L."/>
            <person name="Rohde M."/>
            <person name="Galperin M.Y."/>
            <person name="Jogler C."/>
        </authorList>
    </citation>
    <scope>NUCLEOTIDE SEQUENCE [LARGE SCALE GENOMIC DNA]</scope>
    <source>
        <strain evidence="1 2">Enr10</strain>
    </source>
</reference>
<protein>
    <submittedName>
        <fullName evidence="1">Uncharacterized protein</fullName>
    </submittedName>
</protein>
<dbReference type="RefSeq" id="WP_145113985.1">
    <property type="nucleotide sequence ID" value="NZ_CP036277.1"/>
</dbReference>
<accession>A0A517QDU2</accession>
<keyword evidence="2" id="KW-1185">Reference proteome</keyword>
<dbReference type="EMBL" id="CP037421">
    <property type="protein sequence ID" value="QDT29802.1"/>
    <property type="molecule type" value="Genomic_DNA"/>
</dbReference>
<dbReference type="AlphaFoldDB" id="A0A517QDU2"/>
<sequence precursor="true">MRSRFILVVVLGIFCLSQVRAGETRTWEGKWNNRKYNTTGSLKCVATSDDKGNWKATFTGLFKGDPFKYEATFQSKDTGKQLNLSGKAVIRGHQYQWIGFMKGATLSGKYKSNIGYYGEFVLKEKK</sequence>
<organism evidence="1 2">
    <name type="scientific">Gimesia panareensis</name>
    <dbReference type="NCBI Taxonomy" id="2527978"/>
    <lineage>
        <taxon>Bacteria</taxon>
        <taxon>Pseudomonadati</taxon>
        <taxon>Planctomycetota</taxon>
        <taxon>Planctomycetia</taxon>
        <taxon>Planctomycetales</taxon>
        <taxon>Planctomycetaceae</taxon>
        <taxon>Gimesia</taxon>
    </lineage>
</organism>
<name>A0A517QDU2_9PLAN</name>